<evidence type="ECO:0000313" key="2">
    <source>
        <dbReference type="EMBL" id="JAD95618.1"/>
    </source>
</evidence>
<proteinExistence type="predicted"/>
<accession>A0A0A9E9E4</accession>
<name>A0A0A9E9E4_ARUDO</name>
<dbReference type="AlphaFoldDB" id="A0A0A9E9E4"/>
<feature type="compositionally biased region" description="Polar residues" evidence="1">
    <location>
        <begin position="64"/>
        <end position="95"/>
    </location>
</feature>
<feature type="compositionally biased region" description="Polar residues" evidence="1">
    <location>
        <begin position="43"/>
        <end position="54"/>
    </location>
</feature>
<reference evidence="2" key="1">
    <citation type="submission" date="2014-09" db="EMBL/GenBank/DDBJ databases">
        <authorList>
            <person name="Magalhaes I.L.F."/>
            <person name="Oliveira U."/>
            <person name="Santos F.R."/>
            <person name="Vidigal T.H.D.A."/>
            <person name="Brescovit A.D."/>
            <person name="Santos A.J."/>
        </authorList>
    </citation>
    <scope>NUCLEOTIDE SEQUENCE</scope>
    <source>
        <tissue evidence="2">Shoot tissue taken approximately 20 cm above the soil surface</tissue>
    </source>
</reference>
<evidence type="ECO:0000256" key="1">
    <source>
        <dbReference type="SAM" id="MobiDB-lite"/>
    </source>
</evidence>
<organism evidence="2">
    <name type="scientific">Arundo donax</name>
    <name type="common">Giant reed</name>
    <name type="synonym">Donax arundinaceus</name>
    <dbReference type="NCBI Taxonomy" id="35708"/>
    <lineage>
        <taxon>Eukaryota</taxon>
        <taxon>Viridiplantae</taxon>
        <taxon>Streptophyta</taxon>
        <taxon>Embryophyta</taxon>
        <taxon>Tracheophyta</taxon>
        <taxon>Spermatophyta</taxon>
        <taxon>Magnoliopsida</taxon>
        <taxon>Liliopsida</taxon>
        <taxon>Poales</taxon>
        <taxon>Poaceae</taxon>
        <taxon>PACMAD clade</taxon>
        <taxon>Arundinoideae</taxon>
        <taxon>Arundineae</taxon>
        <taxon>Arundo</taxon>
    </lineage>
</organism>
<dbReference type="EMBL" id="GBRH01202277">
    <property type="protein sequence ID" value="JAD95618.1"/>
    <property type="molecule type" value="Transcribed_RNA"/>
</dbReference>
<reference evidence="2" key="2">
    <citation type="journal article" date="2015" name="Data Brief">
        <title>Shoot transcriptome of the giant reed, Arundo donax.</title>
        <authorList>
            <person name="Barrero R.A."/>
            <person name="Guerrero F.D."/>
            <person name="Moolhuijzen P."/>
            <person name="Goolsby J.A."/>
            <person name="Tidwell J."/>
            <person name="Bellgard S.E."/>
            <person name="Bellgard M.I."/>
        </authorList>
    </citation>
    <scope>NUCLEOTIDE SEQUENCE</scope>
    <source>
        <tissue evidence="2">Shoot tissue taken approximately 20 cm above the soil surface</tissue>
    </source>
</reference>
<feature type="region of interest" description="Disordered" evidence="1">
    <location>
        <begin position="1"/>
        <end position="21"/>
    </location>
</feature>
<sequence length="113" mass="12548">MQIISRMATRRATTPIAIQTHSVRPRTVLSISELKSPEPMAPSGSNSQIQSSVRGSAEYRQHRSPNTHQEQVQMNFSPSFCNRASFRSSPLSKNLKQQENRTKNPGVGGVEGR</sequence>
<protein>
    <submittedName>
        <fullName evidence="2">Uncharacterized protein</fullName>
    </submittedName>
</protein>
<feature type="region of interest" description="Disordered" evidence="1">
    <location>
        <begin position="33"/>
        <end position="113"/>
    </location>
</feature>